<dbReference type="InterPro" id="IPR010985">
    <property type="entry name" value="Ribbon_hlx_hlx"/>
</dbReference>
<sequence length="123" mass="13909">MDIIIRNIPENMIDKLDNIAKAEDLSRNALLTKLISDFVKSNDDFVVNILPPIVRALVNQELDRLSEGANSTINNVYIAAQKMINTTEKIENLLTETITNPEENSITNEEILRILEISEKENS</sequence>
<name>A0AAW5KM98_9FIRM</name>
<dbReference type="EMBL" id="JANGCN010000008">
    <property type="protein sequence ID" value="MCQ5152662.1"/>
    <property type="molecule type" value="Genomic_DNA"/>
</dbReference>
<comment type="caution">
    <text evidence="1">The sequence shown here is derived from an EMBL/GenBank/DDBJ whole genome shotgun (WGS) entry which is preliminary data.</text>
</comment>
<evidence type="ECO:0000313" key="1">
    <source>
        <dbReference type="EMBL" id="MCQ5152662.1"/>
    </source>
</evidence>
<protein>
    <submittedName>
        <fullName evidence="1">Ribbon-helix-helix domain-containing protein</fullName>
    </submittedName>
</protein>
<dbReference type="SUPFAM" id="SSF47598">
    <property type="entry name" value="Ribbon-helix-helix"/>
    <property type="match status" value="1"/>
</dbReference>
<dbReference type="GO" id="GO:0006355">
    <property type="term" value="P:regulation of DNA-templated transcription"/>
    <property type="evidence" value="ECO:0007669"/>
    <property type="project" value="InterPro"/>
</dbReference>
<dbReference type="Proteomes" id="UP001206236">
    <property type="component" value="Unassembled WGS sequence"/>
</dbReference>
<accession>A0AAW5KM98</accession>
<dbReference type="RefSeq" id="WP_256321784.1">
    <property type="nucleotide sequence ID" value="NZ_JANGCN010000008.1"/>
</dbReference>
<gene>
    <name evidence="1" type="ORF">NE632_05015</name>
</gene>
<reference evidence="1" key="1">
    <citation type="submission" date="2022-06" db="EMBL/GenBank/DDBJ databases">
        <title>Isolation of gut microbiota from human fecal samples.</title>
        <authorList>
            <person name="Pamer E.G."/>
            <person name="Barat B."/>
            <person name="Waligurski E."/>
            <person name="Medina S."/>
            <person name="Paddock L."/>
            <person name="Mostad J."/>
        </authorList>
    </citation>
    <scope>NUCLEOTIDE SEQUENCE</scope>
    <source>
        <strain evidence="1">DFI.5.57</strain>
    </source>
</reference>
<evidence type="ECO:0000313" key="2">
    <source>
        <dbReference type="Proteomes" id="UP001206236"/>
    </source>
</evidence>
<dbReference type="AlphaFoldDB" id="A0AAW5KM98"/>
<proteinExistence type="predicted"/>
<organism evidence="1 2">
    <name type="scientific">Ruminococcus bicirculans</name>
    <name type="common">ex Wegman et al. 2014</name>
    <dbReference type="NCBI Taxonomy" id="1160721"/>
    <lineage>
        <taxon>Bacteria</taxon>
        <taxon>Bacillati</taxon>
        <taxon>Bacillota</taxon>
        <taxon>Clostridia</taxon>
        <taxon>Eubacteriales</taxon>
        <taxon>Oscillospiraceae</taxon>
        <taxon>Ruminococcus</taxon>
    </lineage>
</organism>